<dbReference type="OrthoDB" id="9778918at2"/>
<dbReference type="RefSeq" id="WP_145169665.1">
    <property type="nucleotide sequence ID" value="NZ_CP036525.1"/>
</dbReference>
<dbReference type="NCBIfam" id="TIGR01863">
    <property type="entry name" value="cas_Csd1"/>
    <property type="match status" value="1"/>
</dbReference>
<evidence type="ECO:0000313" key="2">
    <source>
        <dbReference type="Proteomes" id="UP000318538"/>
    </source>
</evidence>
<keyword evidence="2" id="KW-1185">Reference proteome</keyword>
<organism evidence="1 2">
    <name type="scientific">Rubripirellula lacrimiformis</name>
    <dbReference type="NCBI Taxonomy" id="1930273"/>
    <lineage>
        <taxon>Bacteria</taxon>
        <taxon>Pseudomonadati</taxon>
        <taxon>Planctomycetota</taxon>
        <taxon>Planctomycetia</taxon>
        <taxon>Pirellulales</taxon>
        <taxon>Pirellulaceae</taxon>
        <taxon>Rubripirellula</taxon>
    </lineage>
</organism>
<reference evidence="1 2" key="1">
    <citation type="submission" date="2019-02" db="EMBL/GenBank/DDBJ databases">
        <title>Deep-cultivation of Planctomycetes and their phenomic and genomic characterization uncovers novel biology.</title>
        <authorList>
            <person name="Wiegand S."/>
            <person name="Jogler M."/>
            <person name="Boedeker C."/>
            <person name="Pinto D."/>
            <person name="Vollmers J."/>
            <person name="Rivas-Marin E."/>
            <person name="Kohn T."/>
            <person name="Peeters S.H."/>
            <person name="Heuer A."/>
            <person name="Rast P."/>
            <person name="Oberbeckmann S."/>
            <person name="Bunk B."/>
            <person name="Jeske O."/>
            <person name="Meyerdierks A."/>
            <person name="Storesund J.E."/>
            <person name="Kallscheuer N."/>
            <person name="Luecker S."/>
            <person name="Lage O.M."/>
            <person name="Pohl T."/>
            <person name="Merkel B.J."/>
            <person name="Hornburger P."/>
            <person name="Mueller R.-W."/>
            <person name="Bruemmer F."/>
            <person name="Labrenz M."/>
            <person name="Spormann A.M."/>
            <person name="Op den Camp H."/>
            <person name="Overmann J."/>
            <person name="Amann R."/>
            <person name="Jetten M.S.M."/>
            <person name="Mascher T."/>
            <person name="Medema M.H."/>
            <person name="Devos D.P."/>
            <person name="Kaster A.-K."/>
            <person name="Ovreas L."/>
            <person name="Rohde M."/>
            <person name="Galperin M.Y."/>
            <person name="Jogler C."/>
        </authorList>
    </citation>
    <scope>NUCLEOTIDE SEQUENCE [LARGE SCALE GENOMIC DNA]</scope>
    <source>
        <strain evidence="1 2">K22_7</strain>
    </source>
</reference>
<gene>
    <name evidence="1" type="ORF">K227x_25310</name>
</gene>
<proteinExistence type="predicted"/>
<sequence length="585" mass="65396">MILQRLCEYYDVIDRDPEIEIAQEGFAPQKVTFEIVLSRDGLVAAINDLRSTEGKRKIPRSLRLPFEGRTSGVKAMFLWDKAEYLLGYLSPELRDPPIGESESDEKKRLKKVDRVSKCFEASKQTHLEFADSIEDDDYVVLCRFYSSWELSSLSVEQRALIDELGTGFGVFRIDGDRQFLHDCSPLRRFWSGYQMNRDGDDVSGICLVTGERTSLARLHGSIKGVRDAQSSGASIVSFNKSAFESFGKTQSFNSPVGEQAAFKYTTALNYLLDRKNGRTLQVGDATCVFWSDAKDTIAEDVFSFGLDPGRFEDEGRAAAVGNVLSQAIDGNAVLPDPGAAFHVLGLSPNASRLSIRFWISGSAIEMVSRVAEHQRRLEIVRGGKDSDWIPLWMILAQTARESKEVPPLLGGALLRSVLAGGRYPEALLAAILRRIRAEQEIRHVKAATIKAILNHNHQKEISVMLDRERPDPAYLLGRLFACLERAQEDALPGLNATIKDRYFGAASATPGTVFPRLIRMNQHHIGKLEGGKKVVAEKRIQEIMGRLHDFPSHLGIVDQGLFSIGYYHQRQDFFTKKEKPAETVQ</sequence>
<name>A0A517NAJ1_9BACT</name>
<dbReference type="CDD" id="cd09757">
    <property type="entry name" value="Cas8c_I-C"/>
    <property type="match status" value="1"/>
</dbReference>
<dbReference type="KEGG" id="rlc:K227x_25310"/>
<dbReference type="InterPro" id="IPR010144">
    <property type="entry name" value="CRISPR-assoc_prot_Csd1-typ"/>
</dbReference>
<dbReference type="Pfam" id="PF09709">
    <property type="entry name" value="Cas_Csd1"/>
    <property type="match status" value="1"/>
</dbReference>
<dbReference type="Proteomes" id="UP000318538">
    <property type="component" value="Chromosome"/>
</dbReference>
<dbReference type="EMBL" id="CP036525">
    <property type="protein sequence ID" value="QDT04142.1"/>
    <property type="molecule type" value="Genomic_DNA"/>
</dbReference>
<protein>
    <submittedName>
        <fullName evidence="1">CRISPR-associated protein (Cas_Csd1)</fullName>
    </submittedName>
</protein>
<accession>A0A517NAJ1</accession>
<dbReference type="AlphaFoldDB" id="A0A517NAJ1"/>
<evidence type="ECO:0000313" key="1">
    <source>
        <dbReference type="EMBL" id="QDT04142.1"/>
    </source>
</evidence>